<evidence type="ECO:0000313" key="3">
    <source>
        <dbReference type="Proteomes" id="UP001559623"/>
    </source>
</evidence>
<proteinExistence type="predicted"/>
<dbReference type="EMBL" id="JARVLH010000011">
    <property type="protein sequence ID" value="MEX5286352.1"/>
    <property type="molecule type" value="Genomic_DNA"/>
</dbReference>
<organism evidence="2 3">
    <name type="scientific">Selenomonas sputigena</name>
    <dbReference type="NCBI Taxonomy" id="69823"/>
    <lineage>
        <taxon>Bacteria</taxon>
        <taxon>Bacillati</taxon>
        <taxon>Bacillota</taxon>
        <taxon>Negativicutes</taxon>
        <taxon>Selenomonadales</taxon>
        <taxon>Selenomonadaceae</taxon>
        <taxon>Selenomonas</taxon>
    </lineage>
</organism>
<keyword evidence="3" id="KW-1185">Reference proteome</keyword>
<gene>
    <name evidence="2" type="ORF">QCO44_12105</name>
</gene>
<dbReference type="Pfam" id="PF12697">
    <property type="entry name" value="Abhydrolase_6"/>
    <property type="match status" value="1"/>
</dbReference>
<evidence type="ECO:0000313" key="2">
    <source>
        <dbReference type="EMBL" id="MEX5286352.1"/>
    </source>
</evidence>
<reference evidence="2 3" key="1">
    <citation type="submission" date="2023-04" db="EMBL/GenBank/DDBJ databases">
        <title>Genome Sequence of Selenomonas sputigena ATCC 33150.</title>
        <authorList>
            <person name="Miller D.P."/>
            <person name="Anvari S."/>
            <person name="Polson S.W."/>
            <person name="Macdonald M."/>
            <person name="Mcdowell J.V."/>
        </authorList>
    </citation>
    <scope>NUCLEOTIDE SEQUENCE [LARGE SCALE GENOMIC DNA]</scope>
    <source>
        <strain evidence="2 3">ATCC 33150</strain>
    </source>
</reference>
<name>A0ABV3X831_9FIRM</name>
<dbReference type="PANTHER" id="PTHR43358">
    <property type="entry name" value="ALPHA/BETA-HYDROLASE"/>
    <property type="match status" value="1"/>
</dbReference>
<dbReference type="Proteomes" id="UP001559623">
    <property type="component" value="Unassembled WGS sequence"/>
</dbReference>
<accession>A0ABV3X831</accession>
<dbReference type="InterPro" id="IPR000073">
    <property type="entry name" value="AB_hydrolase_1"/>
</dbReference>
<comment type="caution">
    <text evidence="2">The sequence shown here is derived from an EMBL/GenBank/DDBJ whole genome shotgun (WGS) entry which is preliminary data.</text>
</comment>
<dbReference type="PANTHER" id="PTHR43358:SF4">
    <property type="entry name" value="ALPHA_BETA HYDROLASE FOLD-1 DOMAIN-CONTAINING PROTEIN"/>
    <property type="match status" value="1"/>
</dbReference>
<dbReference type="RefSeq" id="WP_368848068.1">
    <property type="nucleotide sequence ID" value="NZ_CP194411.1"/>
</dbReference>
<dbReference type="Gene3D" id="3.40.50.1820">
    <property type="entry name" value="alpha/beta hydrolase"/>
    <property type="match status" value="1"/>
</dbReference>
<keyword evidence="2" id="KW-0378">Hydrolase</keyword>
<dbReference type="SUPFAM" id="SSF53474">
    <property type="entry name" value="alpha/beta-Hydrolases"/>
    <property type="match status" value="1"/>
</dbReference>
<feature type="domain" description="AB hydrolase-1" evidence="1">
    <location>
        <begin position="88"/>
        <end position="289"/>
    </location>
</feature>
<protein>
    <submittedName>
        <fullName evidence="2">Alpha/beta hydrolase</fullName>
    </submittedName>
</protein>
<sequence length="310" mass="33640">MQKITWVLPLLLLLFLLAGGLLANHFVDYALRRMPGKPPAAAAVIMDVDLPPPAPLAARSEPWEWQAPWGVRCAATAFYASPSAHRWIIFVHGYGRDGRYTWDYARPFLAAGWNVLAPDLPAAGRSEGEYITMGVRESAAVVAWAQEIAARDGEAEIALHGLSMGAASVILAAASADLPPQVKAAIEDCGYTDAYEMYRLELKRLYGLPEFPALLCFDAMVRHKTGSSLREAAPLAVVSRVRVPLLFVHGTEDGLTPLAMEKALYEAAPSAKAEFIVTGAGHAAARQQDAEAYDRALFSFLAPYFREGVD</sequence>
<dbReference type="GO" id="GO:0016787">
    <property type="term" value="F:hydrolase activity"/>
    <property type="evidence" value="ECO:0007669"/>
    <property type="project" value="UniProtKB-KW"/>
</dbReference>
<dbReference type="InterPro" id="IPR029058">
    <property type="entry name" value="AB_hydrolase_fold"/>
</dbReference>
<dbReference type="InterPro" id="IPR052920">
    <property type="entry name" value="DNA-binding_regulatory"/>
</dbReference>
<evidence type="ECO:0000259" key="1">
    <source>
        <dbReference type="Pfam" id="PF12697"/>
    </source>
</evidence>